<dbReference type="HAMAP" id="MF_00923">
    <property type="entry name" value="OM_assembly_BamB"/>
    <property type="match status" value="1"/>
</dbReference>
<dbReference type="Pfam" id="PF13360">
    <property type="entry name" value="PQQ_2"/>
    <property type="match status" value="2"/>
</dbReference>
<keyword evidence="7" id="KW-1185">Reference proteome</keyword>
<dbReference type="GO" id="GO:0043165">
    <property type="term" value="P:Gram-negative-bacterium-type cell outer membrane assembly"/>
    <property type="evidence" value="ECO:0007669"/>
    <property type="project" value="UniProtKB-UniRule"/>
</dbReference>
<protein>
    <recommendedName>
        <fullName evidence="4">Outer membrane protein assembly factor BamB</fullName>
    </recommendedName>
</protein>
<feature type="domain" description="Pyrrolo-quinoline quinone repeat" evidence="5">
    <location>
        <begin position="66"/>
        <end position="276"/>
    </location>
</feature>
<reference evidence="6 7" key="1">
    <citation type="submission" date="2015-11" db="EMBL/GenBank/DDBJ databases">
        <authorList>
            <person name="Zhang Y."/>
            <person name="Guo Z."/>
        </authorList>
    </citation>
    <scope>NUCLEOTIDE SEQUENCE [LARGE SCALE GENOMIC DNA]</scope>
    <source>
        <strain evidence="6 7">KCTC 32221</strain>
    </source>
</reference>
<dbReference type="GO" id="GO:0009279">
    <property type="term" value="C:cell outer membrane"/>
    <property type="evidence" value="ECO:0007669"/>
    <property type="project" value="UniProtKB-SubCell"/>
</dbReference>
<evidence type="ECO:0000256" key="3">
    <source>
        <dbReference type="ARBA" id="ARBA00023237"/>
    </source>
</evidence>
<evidence type="ECO:0000256" key="1">
    <source>
        <dbReference type="ARBA" id="ARBA00022729"/>
    </source>
</evidence>
<dbReference type="InterPro" id="IPR011047">
    <property type="entry name" value="Quinoprotein_ADH-like_sf"/>
</dbReference>
<dbReference type="InterPro" id="IPR002372">
    <property type="entry name" value="PQQ_rpt_dom"/>
</dbReference>
<keyword evidence="1 4" id="KW-0732">Signal</keyword>
<dbReference type="STRING" id="1249552.PS2015_1219"/>
<dbReference type="Gene3D" id="2.130.10.10">
    <property type="entry name" value="YVTN repeat-like/Quinoprotein amine dehydrogenase"/>
    <property type="match status" value="1"/>
</dbReference>
<feature type="domain" description="Pyrrolo-quinoline quinone repeat" evidence="5">
    <location>
        <begin position="281"/>
        <end position="368"/>
    </location>
</feature>
<evidence type="ECO:0000256" key="4">
    <source>
        <dbReference type="HAMAP-Rule" id="MF_00923"/>
    </source>
</evidence>
<gene>
    <name evidence="4" type="primary">bamB</name>
    <name evidence="6" type="ORF">PS2015_1219</name>
</gene>
<dbReference type="AlphaFoldDB" id="A0A0S2KC23"/>
<dbReference type="SMART" id="SM00564">
    <property type="entry name" value="PQQ"/>
    <property type="match status" value="6"/>
</dbReference>
<dbReference type="GO" id="GO:0051205">
    <property type="term" value="P:protein insertion into membrane"/>
    <property type="evidence" value="ECO:0007669"/>
    <property type="project" value="UniProtKB-UniRule"/>
</dbReference>
<comment type="similarity">
    <text evidence="4">Belongs to the BamB family.</text>
</comment>
<dbReference type="PATRIC" id="fig|1249552.3.peg.1224"/>
<organism evidence="6 7">
    <name type="scientific">Pseudohongiella spirulinae</name>
    <dbReference type="NCBI Taxonomy" id="1249552"/>
    <lineage>
        <taxon>Bacteria</taxon>
        <taxon>Pseudomonadati</taxon>
        <taxon>Pseudomonadota</taxon>
        <taxon>Gammaproteobacteria</taxon>
        <taxon>Pseudomonadales</taxon>
        <taxon>Pseudohongiellaceae</taxon>
        <taxon>Pseudohongiella</taxon>
    </lineage>
</organism>
<dbReference type="NCBIfam" id="TIGR03300">
    <property type="entry name" value="assembly_YfgL"/>
    <property type="match status" value="1"/>
</dbReference>
<name>A0A0S2KC23_9GAMM</name>
<dbReference type="InterPro" id="IPR017687">
    <property type="entry name" value="BamB"/>
</dbReference>
<keyword evidence="3 4" id="KW-0998">Cell outer membrane</keyword>
<accession>A0A0S2KC23</accession>
<dbReference type="KEGG" id="pspi:PS2015_1219"/>
<dbReference type="PANTHER" id="PTHR34512:SF30">
    <property type="entry name" value="OUTER MEMBRANE PROTEIN ASSEMBLY FACTOR BAMB"/>
    <property type="match status" value="1"/>
</dbReference>
<sequence length="371" mass="40264">MLMTVFTACSLFSSDDTEQPRELQSIDEQVRLQRVWSASVGNGQGEHYNRLVPAIDGDFIYAAAADGSLAAFNKESGTVRWRQRTRLPIAGGVGAAAGMVLVGTLDARVVAFDQSSGEQLWSSRVSSEVLSAPQTDGRRVVVQTIDGRLIGLDAQSGERLWIYENTVPALSLRGTSKPLLAGNTVVAGFANGLIAAVDASNGFLLWEERVAIPQGRYDIERIIDVDGDPILSGGVVYVSSYQGNLLGLNLQNGQIVWGMPGSSYNTLAMGLGNIYWTDGFSHIKAVQNNTERTVWENDDLRLRKISSPVTFNNFLAVGDFEGYLHILSQVDGRIVGRQRLDRAGIRGNILAEGRTLYVFGNSGRLTALRLP</sequence>
<comment type="function">
    <text evidence="4">Part of the outer membrane protein assembly complex, which is involved in assembly and insertion of beta-barrel proteins into the outer membrane.</text>
</comment>
<dbReference type="EMBL" id="CP013189">
    <property type="protein sequence ID" value="ALO45878.1"/>
    <property type="molecule type" value="Genomic_DNA"/>
</dbReference>
<dbReference type="InterPro" id="IPR018391">
    <property type="entry name" value="PQQ_b-propeller_rpt"/>
</dbReference>
<evidence type="ECO:0000313" key="6">
    <source>
        <dbReference type="EMBL" id="ALO45878.1"/>
    </source>
</evidence>
<evidence type="ECO:0000313" key="7">
    <source>
        <dbReference type="Proteomes" id="UP000065641"/>
    </source>
</evidence>
<dbReference type="RefSeq" id="WP_169792276.1">
    <property type="nucleotide sequence ID" value="NZ_CP013189.1"/>
</dbReference>
<dbReference type="SUPFAM" id="SSF50998">
    <property type="entry name" value="Quinoprotein alcohol dehydrogenase-like"/>
    <property type="match status" value="1"/>
</dbReference>
<proteinExistence type="inferred from homology"/>
<dbReference type="Proteomes" id="UP000065641">
    <property type="component" value="Chromosome"/>
</dbReference>
<comment type="subcellular location">
    <subcellularLocation>
        <location evidence="4">Cell outer membrane</location>
    </subcellularLocation>
</comment>
<dbReference type="PANTHER" id="PTHR34512">
    <property type="entry name" value="CELL SURFACE PROTEIN"/>
    <property type="match status" value="1"/>
</dbReference>
<keyword evidence="2 4" id="KW-0472">Membrane</keyword>
<evidence type="ECO:0000259" key="5">
    <source>
        <dbReference type="Pfam" id="PF13360"/>
    </source>
</evidence>
<evidence type="ECO:0000256" key="2">
    <source>
        <dbReference type="ARBA" id="ARBA00023136"/>
    </source>
</evidence>
<comment type="subunit">
    <text evidence="4">Part of the Bam complex.</text>
</comment>
<dbReference type="InterPro" id="IPR015943">
    <property type="entry name" value="WD40/YVTN_repeat-like_dom_sf"/>
</dbReference>